<keyword evidence="2" id="KW-1185">Reference proteome</keyword>
<dbReference type="OrthoDB" id="7915817at2"/>
<reference evidence="1 2" key="2">
    <citation type="submission" date="2019-06" db="EMBL/GenBank/DDBJ databases">
        <title>Martelella lutilitoris sp. nov., isolated from a tidal mudflat.</title>
        <authorList>
            <person name="Kim Y.-J."/>
        </authorList>
    </citation>
    <scope>NUCLEOTIDE SEQUENCE [LARGE SCALE GENOMIC DNA]</scope>
    <source>
        <strain evidence="1 2">GH2-6</strain>
    </source>
</reference>
<gene>
    <name evidence="1" type="ORF">FF124_13125</name>
</gene>
<dbReference type="AlphaFoldDB" id="A0A5C4JQZ4"/>
<accession>A0A5C4JQZ4</accession>
<dbReference type="EMBL" id="VCLB01000007">
    <property type="protein sequence ID" value="TNB47119.1"/>
    <property type="molecule type" value="Genomic_DNA"/>
</dbReference>
<dbReference type="Proteomes" id="UP000307874">
    <property type="component" value="Unassembled WGS sequence"/>
</dbReference>
<name>A0A5C4JQZ4_9HYPH</name>
<reference evidence="1 2" key="1">
    <citation type="submission" date="2019-05" db="EMBL/GenBank/DDBJ databases">
        <authorList>
            <person name="Lee S.D."/>
        </authorList>
    </citation>
    <scope>NUCLEOTIDE SEQUENCE [LARGE SCALE GENOMIC DNA]</scope>
    <source>
        <strain evidence="1 2">GH2-6</strain>
    </source>
</reference>
<organism evidence="1 2">
    <name type="scientific">Martelella lutilitoris</name>
    <dbReference type="NCBI Taxonomy" id="2583532"/>
    <lineage>
        <taxon>Bacteria</taxon>
        <taxon>Pseudomonadati</taxon>
        <taxon>Pseudomonadota</taxon>
        <taxon>Alphaproteobacteria</taxon>
        <taxon>Hyphomicrobiales</taxon>
        <taxon>Aurantimonadaceae</taxon>
        <taxon>Martelella</taxon>
    </lineage>
</organism>
<comment type="caution">
    <text evidence="1">The sequence shown here is derived from an EMBL/GenBank/DDBJ whole genome shotgun (WGS) entry which is preliminary data.</text>
</comment>
<protein>
    <submittedName>
        <fullName evidence="1">Uncharacterized protein</fullName>
    </submittedName>
</protein>
<sequence>MVVKTESAIEGKAVFDPAFAAWLHDAEAAGDTLSDTVREMIALTATHPSDEMPQKLAFILDDLMGAETMAGRYAARGNALRYAGELGFRGPHRTASDMALARHGRDVLSRLLQLELYRLQPDSLQDRTDVPEQPTLN</sequence>
<proteinExistence type="predicted"/>
<evidence type="ECO:0000313" key="1">
    <source>
        <dbReference type="EMBL" id="TNB47119.1"/>
    </source>
</evidence>
<evidence type="ECO:0000313" key="2">
    <source>
        <dbReference type="Proteomes" id="UP000307874"/>
    </source>
</evidence>